<accession>A0ABN9ZXF8</accession>
<protein>
    <submittedName>
        <fullName evidence="1">Uncharacterized protein</fullName>
    </submittedName>
</protein>
<evidence type="ECO:0000313" key="1">
    <source>
        <dbReference type="EMBL" id="CAK6441371.1"/>
    </source>
</evidence>
<dbReference type="EMBL" id="OY882859">
    <property type="protein sequence ID" value="CAK6441371.1"/>
    <property type="molecule type" value="Genomic_DNA"/>
</dbReference>
<dbReference type="Proteomes" id="UP001314169">
    <property type="component" value="Chromosome 2"/>
</dbReference>
<proteinExistence type="predicted"/>
<organism evidence="1 2">
    <name type="scientific">Pipistrellus nathusii</name>
    <name type="common">Nathusius' pipistrelle</name>
    <dbReference type="NCBI Taxonomy" id="59473"/>
    <lineage>
        <taxon>Eukaryota</taxon>
        <taxon>Metazoa</taxon>
        <taxon>Chordata</taxon>
        <taxon>Craniata</taxon>
        <taxon>Vertebrata</taxon>
        <taxon>Euteleostomi</taxon>
        <taxon>Mammalia</taxon>
        <taxon>Eutheria</taxon>
        <taxon>Laurasiatheria</taxon>
        <taxon>Chiroptera</taxon>
        <taxon>Yangochiroptera</taxon>
        <taxon>Vespertilionidae</taxon>
        <taxon>Pipistrellus</taxon>
    </lineage>
</organism>
<keyword evidence="2" id="KW-1185">Reference proteome</keyword>
<name>A0ABN9ZXF8_PIPNA</name>
<reference evidence="1" key="1">
    <citation type="submission" date="2023-12" db="EMBL/GenBank/DDBJ databases">
        <authorList>
            <person name="Brown T."/>
        </authorList>
    </citation>
    <scope>NUCLEOTIDE SEQUENCE</scope>
</reference>
<gene>
    <name evidence="1" type="ORF">MPIPNATIZW_LOCUS9677</name>
</gene>
<evidence type="ECO:0000313" key="2">
    <source>
        <dbReference type="Proteomes" id="UP001314169"/>
    </source>
</evidence>
<sequence length="117" mass="12754">MQVAASSLNRQSSGQNLTCSGVGLVTSSLCGKTFQPLINIFKCISFMLCAESQGYKHLISHSRCVLEKFIAKPIFGPSVLSECVWAVGRGAWMDSSATERTLGRRWRSEEVPNSLAP</sequence>